<dbReference type="SUPFAM" id="SSF51445">
    <property type="entry name" value="(Trans)glycosidases"/>
    <property type="match status" value="1"/>
</dbReference>
<organism evidence="4 5">
    <name type="scientific">Brachybacterium huguangmaarense</name>
    <dbReference type="NCBI Taxonomy" id="1652028"/>
    <lineage>
        <taxon>Bacteria</taxon>
        <taxon>Bacillati</taxon>
        <taxon>Actinomycetota</taxon>
        <taxon>Actinomycetes</taxon>
        <taxon>Micrococcales</taxon>
        <taxon>Dermabacteraceae</taxon>
        <taxon>Brachybacterium</taxon>
    </lineage>
</organism>
<evidence type="ECO:0000256" key="2">
    <source>
        <dbReference type="ARBA" id="ARBA00023295"/>
    </source>
</evidence>
<gene>
    <name evidence="4" type="ORF">BRM3_12270</name>
</gene>
<dbReference type="InterPro" id="IPR017853">
    <property type="entry name" value="GH"/>
</dbReference>
<evidence type="ECO:0000313" key="5">
    <source>
        <dbReference type="Proteomes" id="UP001164305"/>
    </source>
</evidence>
<dbReference type="Gene3D" id="3.20.20.80">
    <property type="entry name" value="Glycosidases"/>
    <property type="match status" value="1"/>
</dbReference>
<keyword evidence="5" id="KW-1185">Reference proteome</keyword>
<evidence type="ECO:0000259" key="3">
    <source>
        <dbReference type="Pfam" id="PF21365"/>
    </source>
</evidence>
<keyword evidence="2" id="KW-0326">Glycosidase</keyword>
<dbReference type="Pfam" id="PF21365">
    <property type="entry name" value="Glyco_hydro_31_3rd"/>
    <property type="match status" value="1"/>
</dbReference>
<dbReference type="InterPro" id="IPR048395">
    <property type="entry name" value="Glyco_hydro_31_C"/>
</dbReference>
<dbReference type="PANTHER" id="PTHR43053:SF4">
    <property type="entry name" value="MYOGENESIS-REGULATING GLYCOSIDASE"/>
    <property type="match status" value="1"/>
</dbReference>
<protein>
    <recommendedName>
        <fullName evidence="3">Glycosyl hydrolase family 31 C-terminal domain-containing protein</fullName>
    </recommendedName>
</protein>
<dbReference type="PANTHER" id="PTHR43053">
    <property type="entry name" value="GLYCOSIDASE FAMILY 31"/>
    <property type="match status" value="1"/>
</dbReference>
<name>A0ABY6FZJ1_9MICO</name>
<evidence type="ECO:0000313" key="4">
    <source>
        <dbReference type="EMBL" id="UYG16372.1"/>
    </source>
</evidence>
<proteinExistence type="predicted"/>
<dbReference type="EMBL" id="CP107020">
    <property type="protein sequence ID" value="UYG16372.1"/>
    <property type="molecule type" value="Genomic_DNA"/>
</dbReference>
<dbReference type="Proteomes" id="UP001164305">
    <property type="component" value="Chromosome"/>
</dbReference>
<keyword evidence="1" id="KW-0378">Hydrolase</keyword>
<evidence type="ECO:0000256" key="1">
    <source>
        <dbReference type="ARBA" id="ARBA00022801"/>
    </source>
</evidence>
<reference evidence="4" key="1">
    <citation type="submission" date="2022-10" db="EMBL/GenBank/DDBJ databases">
        <title>Whole-Genome Sequencing of Brachybacterium huguangmaarense BRM-3, Isolated from Betula schmidtii.</title>
        <authorList>
            <person name="Haam D."/>
        </authorList>
    </citation>
    <scope>NUCLEOTIDE SEQUENCE</scope>
    <source>
        <strain evidence="4">BRM-3</strain>
    </source>
</reference>
<dbReference type="Gene3D" id="2.60.40.1180">
    <property type="entry name" value="Golgi alpha-mannosidase II"/>
    <property type="match status" value="1"/>
</dbReference>
<dbReference type="InterPro" id="IPR050985">
    <property type="entry name" value="Alpha-glycosidase_related"/>
</dbReference>
<dbReference type="SUPFAM" id="SSF51011">
    <property type="entry name" value="Glycosyl hydrolase domain"/>
    <property type="match status" value="1"/>
</dbReference>
<feature type="domain" description="Glycosyl hydrolase family 31 C-terminal" evidence="3">
    <location>
        <begin position="77"/>
        <end position="132"/>
    </location>
</feature>
<dbReference type="InterPro" id="IPR013780">
    <property type="entry name" value="Glyco_hydro_b"/>
</dbReference>
<dbReference type="RefSeq" id="WP_263593585.1">
    <property type="nucleotide sequence ID" value="NZ_CP107020.1"/>
</dbReference>
<accession>A0ABY6FZJ1</accession>
<sequence length="164" mass="17100">MVGGGDIAAIGPDSPIDAEQFVRYAQCAALFPMMQFSLNPARVLGAEALAAVQAAVALRQSLVPEIGALVEAAARSGEPVLRPLASHHAGTEDVTDQFLLGEDVLVAPVLTPGATTRRVFLPRGRWTPIGTALGGTAEVIVGDDPAVLDLPVQLGTLRMWRRAA</sequence>